<dbReference type="EMBL" id="BRXZ01005875">
    <property type="protein sequence ID" value="GMH51618.1"/>
    <property type="molecule type" value="Genomic_DNA"/>
</dbReference>
<dbReference type="Proteomes" id="UP001165082">
    <property type="component" value="Unassembled WGS sequence"/>
</dbReference>
<keyword evidence="2" id="KW-1185">Reference proteome</keyword>
<reference evidence="1" key="1">
    <citation type="submission" date="2022-07" db="EMBL/GenBank/DDBJ databases">
        <title>Genome analysis of Parmales, a sister group of diatoms, reveals the evolutionary specialization of diatoms from phago-mixotrophs to photoautotrophs.</title>
        <authorList>
            <person name="Ban H."/>
            <person name="Sato S."/>
            <person name="Yoshikawa S."/>
            <person name="Kazumasa Y."/>
            <person name="Nakamura Y."/>
            <person name="Ichinomiya M."/>
            <person name="Saitoh K."/>
            <person name="Sato N."/>
            <person name="Blanc-Mathieu R."/>
            <person name="Endo H."/>
            <person name="Kuwata A."/>
            <person name="Ogata H."/>
        </authorList>
    </citation>
    <scope>NUCLEOTIDE SEQUENCE</scope>
</reference>
<evidence type="ECO:0000313" key="2">
    <source>
        <dbReference type="Proteomes" id="UP001165082"/>
    </source>
</evidence>
<accession>A0A9W7DQL4</accession>
<feature type="non-terminal residue" evidence="1">
    <location>
        <position position="1"/>
    </location>
</feature>
<organism evidence="1 2">
    <name type="scientific">Triparma retinervis</name>
    <dbReference type="NCBI Taxonomy" id="2557542"/>
    <lineage>
        <taxon>Eukaryota</taxon>
        <taxon>Sar</taxon>
        <taxon>Stramenopiles</taxon>
        <taxon>Ochrophyta</taxon>
        <taxon>Bolidophyceae</taxon>
        <taxon>Parmales</taxon>
        <taxon>Triparmaceae</taxon>
        <taxon>Triparma</taxon>
    </lineage>
</organism>
<proteinExistence type="predicted"/>
<name>A0A9W7DQL4_9STRA</name>
<dbReference type="AlphaFoldDB" id="A0A9W7DQL4"/>
<sequence length="111" mass="12044">MEVVIVGSASIQILNRDVKKGSATEKALKSKDLEVVAKAEASHDNSFYPTQSVIAGNIKEKTANSFATDLVEHTTTTPSGNLQVKYNEYMYTGYSGAEIITQDANKNNQSK</sequence>
<evidence type="ECO:0000313" key="1">
    <source>
        <dbReference type="EMBL" id="GMH51618.1"/>
    </source>
</evidence>
<gene>
    <name evidence="1" type="ORF">TrRE_jg549</name>
</gene>
<protein>
    <submittedName>
        <fullName evidence="1">Uncharacterized protein</fullName>
    </submittedName>
</protein>
<comment type="caution">
    <text evidence="1">The sequence shown here is derived from an EMBL/GenBank/DDBJ whole genome shotgun (WGS) entry which is preliminary data.</text>
</comment>